<dbReference type="InterPro" id="IPR001611">
    <property type="entry name" value="Leu-rich_rpt"/>
</dbReference>
<feature type="non-terminal residue" evidence="4">
    <location>
        <position position="1"/>
    </location>
</feature>
<feature type="transmembrane region" description="Helical" evidence="3">
    <location>
        <begin position="763"/>
        <end position="786"/>
    </location>
</feature>
<feature type="transmembrane region" description="Helical" evidence="3">
    <location>
        <begin position="127"/>
        <end position="148"/>
    </location>
</feature>
<feature type="transmembrane region" description="Helical" evidence="3">
    <location>
        <begin position="697"/>
        <end position="721"/>
    </location>
</feature>
<keyword evidence="1" id="KW-0433">Leucine-rich repeat</keyword>
<feature type="transmembrane region" description="Helical" evidence="3">
    <location>
        <begin position="410"/>
        <end position="432"/>
    </location>
</feature>
<feature type="transmembrane region" description="Helical" evidence="3">
    <location>
        <begin position="464"/>
        <end position="486"/>
    </location>
</feature>
<dbReference type="InterPro" id="IPR050647">
    <property type="entry name" value="Plant_LRR-RLKs"/>
</dbReference>
<keyword evidence="5" id="KW-1185">Reference proteome</keyword>
<keyword evidence="3" id="KW-0472">Membrane</keyword>
<dbReference type="FunFam" id="3.80.10.10:FF:000383">
    <property type="entry name" value="Leucine-rich repeat receptor protein kinase EMS1"/>
    <property type="match status" value="1"/>
</dbReference>
<feature type="transmembrane region" description="Helical" evidence="3">
    <location>
        <begin position="371"/>
        <end position="390"/>
    </location>
</feature>
<sequence length="880" mass="101682">GTIPEEIGTLKNLTHIVLSQNQLSGTIPKGIENLSMLQYLVLSHNKLSGELPALHKLPSLIIVSVNDNMLSGTIPFNGSFNWNYLRILSIENNNFNGRLPKLPNQMNTTFIFTLHRNQFSDHNLHEWLIYINIYIYIFFLIIKIRYIYMYIKRLTELISKTSILQILSIYGNQQLTGQLPKYLYNSSVTMLLAHDCGINGLLPWSDIQGNIAFSTLLKNRLSGPMPNGLLQAGDFSTRNNIIVDFTDSELRLSFNVSMKLKNGLYLSGNRFSQGKTWYKVYEDQSLPDYVSSDERNAKNLYVANSSVFVEMMLIGAVIVTTLILFLRQFKKISFIKQRCGDRRFCGSMRAKLPIHPGFKQMKVLLRLLNNWLETIIIITLVIIYVLHATYYEKGYPLSHVSLAYFENSSLSITIILVLIILLSNGIILIYTFRWIIQSSFLTTNIIDNTSLNYKLHPFTCQKGMMFIITFLEWCLAITCVIMYFAFESFPDNNTLHISSSLLYFIQIIMSLVLSIHNSFISPNLAFYIIEFIVYFAGIKNRILVRKARGYLALLLRTLVCIPIPLILALYFYNNCGGKWIHYWDTCNQQNMEETILTYRWHYNQSIEWFIDENDVVLDWGDLCKVPTFQPSGCIREILEKWGNVMVVKMVINIFTPWIPVLLNDLISRIQCQSCPLISGPPTKLNFQTVSLFANVELVILVGLFCPLIVPLCAMVIISNILKFQYLLNKNKTNKQHDLLAVHLLNNDKDNNILYYKLSKETPAFPLSMLVGPFVFQQVIWVLSAAFGDEMYYNPHAVMIFFCVGFIAIDICFILAIIISQYSFCNFNRENKKNLFVDKYILFFFVNLFIAILLDVFLTHFQTCLNKIQLFFHFFFITCIN</sequence>
<evidence type="ECO:0000256" key="2">
    <source>
        <dbReference type="ARBA" id="ARBA00022737"/>
    </source>
</evidence>
<dbReference type="GO" id="GO:0033612">
    <property type="term" value="F:receptor serine/threonine kinase binding"/>
    <property type="evidence" value="ECO:0007669"/>
    <property type="project" value="TreeGrafter"/>
</dbReference>
<evidence type="ECO:0000313" key="5">
    <source>
        <dbReference type="Proteomes" id="UP000023152"/>
    </source>
</evidence>
<accession>X6P9Z2</accession>
<evidence type="ECO:0000313" key="4">
    <source>
        <dbReference type="EMBL" id="ETO34462.1"/>
    </source>
</evidence>
<dbReference type="PANTHER" id="PTHR48056:SF78">
    <property type="entry name" value="PROTEIN KINASE DOMAIN-CONTAINING PROTEIN"/>
    <property type="match status" value="1"/>
</dbReference>
<feature type="transmembrane region" description="Helical" evidence="3">
    <location>
        <begin position="839"/>
        <end position="860"/>
    </location>
</feature>
<dbReference type="Pfam" id="PF13855">
    <property type="entry name" value="LRR_8"/>
    <property type="match status" value="1"/>
</dbReference>
<keyword evidence="3" id="KW-0812">Transmembrane</keyword>
<keyword evidence="2" id="KW-0677">Repeat</keyword>
<keyword evidence="3" id="KW-1133">Transmembrane helix</keyword>
<dbReference type="Gene3D" id="3.80.10.10">
    <property type="entry name" value="Ribonuclease Inhibitor"/>
    <property type="match status" value="1"/>
</dbReference>
<gene>
    <name evidence="4" type="ORF">RFI_02633</name>
</gene>
<dbReference type="EMBL" id="ASPP01002546">
    <property type="protein sequence ID" value="ETO34462.1"/>
    <property type="molecule type" value="Genomic_DNA"/>
</dbReference>
<dbReference type="AlphaFoldDB" id="X6P9Z2"/>
<feature type="transmembrane region" description="Helical" evidence="3">
    <location>
        <begin position="550"/>
        <end position="572"/>
    </location>
</feature>
<dbReference type="Proteomes" id="UP000023152">
    <property type="component" value="Unassembled WGS sequence"/>
</dbReference>
<dbReference type="InterPro" id="IPR032675">
    <property type="entry name" value="LRR_dom_sf"/>
</dbReference>
<organism evidence="4 5">
    <name type="scientific">Reticulomyxa filosa</name>
    <dbReference type="NCBI Taxonomy" id="46433"/>
    <lineage>
        <taxon>Eukaryota</taxon>
        <taxon>Sar</taxon>
        <taxon>Rhizaria</taxon>
        <taxon>Retaria</taxon>
        <taxon>Foraminifera</taxon>
        <taxon>Monothalamids</taxon>
        <taxon>Reticulomyxidae</taxon>
        <taxon>Reticulomyxa</taxon>
    </lineage>
</organism>
<reference evidence="4 5" key="1">
    <citation type="journal article" date="2013" name="Curr. Biol.">
        <title>The Genome of the Foraminiferan Reticulomyxa filosa.</title>
        <authorList>
            <person name="Glockner G."/>
            <person name="Hulsmann N."/>
            <person name="Schleicher M."/>
            <person name="Noegel A.A."/>
            <person name="Eichinger L."/>
            <person name="Gallinger C."/>
            <person name="Pawlowski J."/>
            <person name="Sierra R."/>
            <person name="Euteneuer U."/>
            <person name="Pillet L."/>
            <person name="Moustafa A."/>
            <person name="Platzer M."/>
            <person name="Groth M."/>
            <person name="Szafranski K."/>
            <person name="Schliwa M."/>
        </authorList>
    </citation>
    <scope>NUCLEOTIDE SEQUENCE [LARGE SCALE GENOMIC DNA]</scope>
</reference>
<evidence type="ECO:0000256" key="1">
    <source>
        <dbReference type="ARBA" id="ARBA00022614"/>
    </source>
</evidence>
<dbReference type="OrthoDB" id="2151624at2759"/>
<dbReference type="PANTHER" id="PTHR48056">
    <property type="entry name" value="LRR RECEPTOR-LIKE SERINE/THREONINE-PROTEIN KINASE-RELATED"/>
    <property type="match status" value="1"/>
</dbReference>
<dbReference type="SUPFAM" id="SSF52058">
    <property type="entry name" value="L domain-like"/>
    <property type="match status" value="1"/>
</dbReference>
<name>X6P9Z2_RETFI</name>
<dbReference type="PROSITE" id="PS51450">
    <property type="entry name" value="LRR"/>
    <property type="match status" value="1"/>
</dbReference>
<feature type="transmembrane region" description="Helical" evidence="3">
    <location>
        <begin position="307"/>
        <end position="326"/>
    </location>
</feature>
<evidence type="ECO:0000256" key="3">
    <source>
        <dbReference type="SAM" id="Phobius"/>
    </source>
</evidence>
<protein>
    <submittedName>
        <fullName evidence="4">Uncharacterized protein</fullName>
    </submittedName>
</protein>
<feature type="transmembrane region" description="Helical" evidence="3">
    <location>
        <begin position="798"/>
        <end position="818"/>
    </location>
</feature>
<comment type="caution">
    <text evidence="4">The sequence shown here is derived from an EMBL/GenBank/DDBJ whole genome shotgun (WGS) entry which is preliminary data.</text>
</comment>
<proteinExistence type="predicted"/>